<proteinExistence type="predicted"/>
<organism evidence="2 3">
    <name type="scientific">Seonamhaeicola algicola</name>
    <dbReference type="NCBI Taxonomy" id="1719036"/>
    <lineage>
        <taxon>Bacteria</taxon>
        <taxon>Pseudomonadati</taxon>
        <taxon>Bacteroidota</taxon>
        <taxon>Flavobacteriia</taxon>
        <taxon>Flavobacteriales</taxon>
        <taxon>Flavobacteriaceae</taxon>
    </lineage>
</organism>
<feature type="domain" description="Tail specific protease" evidence="1">
    <location>
        <begin position="330"/>
        <end position="526"/>
    </location>
</feature>
<dbReference type="InterPro" id="IPR005151">
    <property type="entry name" value="Tail-specific_protease"/>
</dbReference>
<dbReference type="SUPFAM" id="SSF52096">
    <property type="entry name" value="ClpP/crotonase"/>
    <property type="match status" value="1"/>
</dbReference>
<accession>A0A5C7B049</accession>
<evidence type="ECO:0000259" key="1">
    <source>
        <dbReference type="SMART" id="SM00245"/>
    </source>
</evidence>
<dbReference type="PANTHER" id="PTHR32060:SF30">
    <property type="entry name" value="CARBOXY-TERMINAL PROCESSING PROTEASE CTPA"/>
    <property type="match status" value="1"/>
</dbReference>
<dbReference type="RefSeq" id="WP_147130810.1">
    <property type="nucleotide sequence ID" value="NZ_VOSC01000007.1"/>
</dbReference>
<dbReference type="EMBL" id="VOSC01000007">
    <property type="protein sequence ID" value="TXE13817.1"/>
    <property type="molecule type" value="Genomic_DNA"/>
</dbReference>
<dbReference type="InterPro" id="IPR029045">
    <property type="entry name" value="ClpP/crotonase-like_dom_sf"/>
</dbReference>
<dbReference type="PANTHER" id="PTHR32060">
    <property type="entry name" value="TAIL-SPECIFIC PROTEASE"/>
    <property type="match status" value="1"/>
</dbReference>
<dbReference type="Gene3D" id="2.30.42.10">
    <property type="match status" value="1"/>
</dbReference>
<dbReference type="GO" id="GO:0008236">
    <property type="term" value="F:serine-type peptidase activity"/>
    <property type="evidence" value="ECO:0007669"/>
    <property type="project" value="InterPro"/>
</dbReference>
<sequence length="549" mass="64322">MRKTIFIILLLICGNNLFSQKKLSETEKLESVAKVWGFLKYYHPEIANGKYNWDEELFTILPKVHSCDNIEQLSELYIKWIDKFGKVRKCKKCQKTKEYDYFNKNFNLKWINNEDLFTKELSDKLRHIEINRHQGNKHYVTVASKRIGNIEVTNEIEYKDFDWQNENLRLLTLFRYWNIIEYFFPYKYQTDTNWDKVLQEMIPKFSNPKNEIDFHLAMLELIVKVDDSHASFVTDKTNTFFGYHWIPAKFKLIDGKAIITGFYNDSLAKYDDLRVGDIITTINNQKVETIFNQNKKYIYGSNMSRKKGNSYYSIFNGSSDSVRIEFIRNNQTKTKTIKRYKFKEFNYKWKKENDKFKILDGNIGYVNMGTIKIKEVPNIMDSLMATKAIIFDVRNYPKGTLYSISNYLTSTQRDFYKVTYPDLDYPGKFIWRDGRRCGKNGELKYKGKVILLVNEKSQSHAEFTAMCLQTGDNVTTIGSQTSGADGNVSKFNMVGGYKTKISGIGIFYPDKTEAQRKGVKVDVEIEPTIQGIIQGKDEVLEKAIEFIDD</sequence>
<evidence type="ECO:0000313" key="3">
    <source>
        <dbReference type="Proteomes" id="UP000321790"/>
    </source>
</evidence>
<dbReference type="OrthoDB" id="5379939at2"/>
<dbReference type="Pfam" id="PF03572">
    <property type="entry name" value="Peptidase_S41"/>
    <property type="match status" value="1"/>
</dbReference>
<dbReference type="InterPro" id="IPR036034">
    <property type="entry name" value="PDZ_sf"/>
</dbReference>
<dbReference type="SUPFAM" id="SSF50156">
    <property type="entry name" value="PDZ domain-like"/>
    <property type="match status" value="1"/>
</dbReference>
<keyword evidence="3" id="KW-1185">Reference proteome</keyword>
<dbReference type="Gene3D" id="3.90.226.10">
    <property type="entry name" value="2-enoyl-CoA Hydratase, Chain A, domain 1"/>
    <property type="match status" value="1"/>
</dbReference>
<dbReference type="GO" id="GO:0007165">
    <property type="term" value="P:signal transduction"/>
    <property type="evidence" value="ECO:0007669"/>
    <property type="project" value="TreeGrafter"/>
</dbReference>
<dbReference type="GO" id="GO:0004175">
    <property type="term" value="F:endopeptidase activity"/>
    <property type="evidence" value="ECO:0007669"/>
    <property type="project" value="TreeGrafter"/>
</dbReference>
<dbReference type="Proteomes" id="UP000321790">
    <property type="component" value="Unassembled WGS sequence"/>
</dbReference>
<gene>
    <name evidence="2" type="ORF">FUA26_01685</name>
</gene>
<dbReference type="AlphaFoldDB" id="A0A5C7B049"/>
<name>A0A5C7B049_9FLAO</name>
<dbReference type="SMART" id="SM00245">
    <property type="entry name" value="TSPc"/>
    <property type="match status" value="1"/>
</dbReference>
<reference evidence="3" key="1">
    <citation type="submission" date="2019-08" db="EMBL/GenBank/DDBJ databases">
        <title>Seonamhaeicola sediminis sp. nov., isolated from marine sediment.</title>
        <authorList>
            <person name="Cao W.R."/>
        </authorList>
    </citation>
    <scope>NUCLEOTIDE SEQUENCE [LARGE SCALE GENOMIC DNA]</scope>
    <source>
        <strain evidence="3">Gy8</strain>
    </source>
</reference>
<dbReference type="CDD" id="cd07562">
    <property type="entry name" value="Peptidase_S41_TRI"/>
    <property type="match status" value="1"/>
</dbReference>
<dbReference type="GO" id="GO:0006508">
    <property type="term" value="P:proteolysis"/>
    <property type="evidence" value="ECO:0007669"/>
    <property type="project" value="InterPro"/>
</dbReference>
<dbReference type="GO" id="GO:0030288">
    <property type="term" value="C:outer membrane-bounded periplasmic space"/>
    <property type="evidence" value="ECO:0007669"/>
    <property type="project" value="TreeGrafter"/>
</dbReference>
<protein>
    <submittedName>
        <fullName evidence="2">Peptidase S41</fullName>
    </submittedName>
</protein>
<comment type="caution">
    <text evidence="2">The sequence shown here is derived from an EMBL/GenBank/DDBJ whole genome shotgun (WGS) entry which is preliminary data.</text>
</comment>
<dbReference type="Gene3D" id="3.30.750.44">
    <property type="match status" value="1"/>
</dbReference>
<evidence type="ECO:0000313" key="2">
    <source>
        <dbReference type="EMBL" id="TXE13817.1"/>
    </source>
</evidence>